<sequence length="248" mass="26803">MEKRETRVYKVVLTGGPCGGKTTGQSRLCTFFENLGWKCIRPVSNPDLPVLVCLIHGDESSALDHAATEVFRVPETATVLLSGGIKFSDLSAEEGRVGNYFGKTSKPDRDLNLDLLVMGSRVYCDGNTLDHLANEVELRTGLQTCDTCVTLCTGHGDSSEGESGVAPCVPSTACPPATSWDSSSTNAPFTFQENLLKTMVQIENTFFSLGDSCTRDCLIICDRGAMDASALRFVLELYCCILVAHNQL</sequence>
<evidence type="ECO:0008006" key="2">
    <source>
        <dbReference type="Google" id="ProtNLM"/>
    </source>
</evidence>
<dbReference type="AlphaFoldDB" id="A0A7R9IBK5"/>
<accession>A0A7R9IBK5</accession>
<dbReference type="GO" id="GO:0070300">
    <property type="term" value="F:phosphatidic acid binding"/>
    <property type="evidence" value="ECO:0007669"/>
    <property type="project" value="TreeGrafter"/>
</dbReference>
<reference evidence="1" key="1">
    <citation type="submission" date="2020-11" db="EMBL/GenBank/DDBJ databases">
        <authorList>
            <person name="Tran Van P."/>
        </authorList>
    </citation>
    <scope>NUCLEOTIDE SEQUENCE</scope>
</reference>
<dbReference type="EMBL" id="OE000814">
    <property type="protein sequence ID" value="CAD7455114.1"/>
    <property type="molecule type" value="Genomic_DNA"/>
</dbReference>
<name>A0A7R9IBK5_9NEOP</name>
<dbReference type="PANTHER" id="PTHR34932">
    <property type="entry name" value="TRPL TRANSLOCATION DEFECT PROTEIN 14"/>
    <property type="match status" value="1"/>
</dbReference>
<evidence type="ECO:0000313" key="1">
    <source>
        <dbReference type="EMBL" id="CAD7455114.1"/>
    </source>
</evidence>
<gene>
    <name evidence="1" type="ORF">TTEB3V08_LOCUS3195</name>
</gene>
<organism evidence="1">
    <name type="scientific">Timema tahoe</name>
    <dbReference type="NCBI Taxonomy" id="61484"/>
    <lineage>
        <taxon>Eukaryota</taxon>
        <taxon>Metazoa</taxon>
        <taxon>Ecdysozoa</taxon>
        <taxon>Arthropoda</taxon>
        <taxon>Hexapoda</taxon>
        <taxon>Insecta</taxon>
        <taxon>Pterygota</taxon>
        <taxon>Neoptera</taxon>
        <taxon>Polyneoptera</taxon>
        <taxon>Phasmatodea</taxon>
        <taxon>Timematodea</taxon>
        <taxon>Timematoidea</taxon>
        <taxon>Timematidae</taxon>
        <taxon>Timema</taxon>
    </lineage>
</organism>
<dbReference type="GO" id="GO:0045494">
    <property type="term" value="P:photoreceptor cell maintenance"/>
    <property type="evidence" value="ECO:0007669"/>
    <property type="project" value="TreeGrafter"/>
</dbReference>
<dbReference type="InterPro" id="IPR053227">
    <property type="entry name" value="TRPL-trafficking_regulator"/>
</dbReference>
<proteinExistence type="predicted"/>
<dbReference type="GO" id="GO:0005525">
    <property type="term" value="F:GTP binding"/>
    <property type="evidence" value="ECO:0007669"/>
    <property type="project" value="TreeGrafter"/>
</dbReference>
<protein>
    <recommendedName>
        <fullName evidence="2">NadR/Ttd14 AAA domain-containing protein</fullName>
    </recommendedName>
</protein>
<dbReference type="GO" id="GO:0035091">
    <property type="term" value="F:phosphatidylinositol binding"/>
    <property type="evidence" value="ECO:0007669"/>
    <property type="project" value="TreeGrafter"/>
</dbReference>
<dbReference type="PANTHER" id="PTHR34932:SF1">
    <property type="entry name" value="TRPL TRANSLOCATION DEFECT PROTEIN 14"/>
    <property type="match status" value="1"/>
</dbReference>